<feature type="region of interest" description="Disordered" evidence="1">
    <location>
        <begin position="62"/>
        <end position="81"/>
    </location>
</feature>
<comment type="caution">
    <text evidence="2">The sequence shown here is derived from an EMBL/GenBank/DDBJ whole genome shotgun (WGS) entry which is preliminary data.</text>
</comment>
<sequence>MRDGAFVGDEFVHDPGLWGYAQAATPNDLAIRFADNLSSAGNANFLAMTSHRIGVLVETAHLESEQSEPVSETPSDDKGFSLLGAAKSAVRSTASRGGEKPANPVCARLKLRERDLRDHAGGHGAKRKTGALLALLVRRRPQHSARNTPKPASSPIRFA</sequence>
<dbReference type="AlphaFoldDB" id="A0A073AZJ6"/>
<evidence type="ECO:0000313" key="2">
    <source>
        <dbReference type="EMBL" id="KEI44810.1"/>
    </source>
</evidence>
<accession>A0A073AZJ6</accession>
<name>A0A073AZJ6_9PSEU</name>
<proteinExistence type="predicted"/>
<dbReference type="STRING" id="28042.GU90_07890"/>
<evidence type="ECO:0000256" key="1">
    <source>
        <dbReference type="SAM" id="MobiDB-lite"/>
    </source>
</evidence>
<keyword evidence="3" id="KW-1185">Reference proteome</keyword>
<protein>
    <submittedName>
        <fullName evidence="2">Uncharacterized protein</fullName>
    </submittedName>
</protein>
<evidence type="ECO:0000313" key="3">
    <source>
        <dbReference type="Proteomes" id="UP000031419"/>
    </source>
</evidence>
<feature type="region of interest" description="Disordered" evidence="1">
    <location>
        <begin position="117"/>
        <end position="159"/>
    </location>
</feature>
<gene>
    <name evidence="2" type="ORF">GU90_07890</name>
</gene>
<dbReference type="Proteomes" id="UP000031419">
    <property type="component" value="Unassembled WGS sequence"/>
</dbReference>
<reference evidence="2 3" key="1">
    <citation type="submission" date="2014-06" db="EMBL/GenBank/DDBJ databases">
        <title>Saccharopolyspora rectivirgula DSM-43113 Genome sequencing.</title>
        <authorList>
            <person name="Barrera C."/>
            <person name="Millon L."/>
            <person name="Rognon B."/>
            <person name="Zaugg C."/>
            <person name="Monod M."/>
        </authorList>
    </citation>
    <scope>NUCLEOTIDE SEQUENCE [LARGE SCALE GENOMIC DNA]</scope>
    <source>
        <strain evidence="2 3">DSM 43113</strain>
    </source>
</reference>
<organism evidence="2 3">
    <name type="scientific">Saccharopolyspora rectivirgula</name>
    <dbReference type="NCBI Taxonomy" id="28042"/>
    <lineage>
        <taxon>Bacteria</taxon>
        <taxon>Bacillati</taxon>
        <taxon>Actinomycetota</taxon>
        <taxon>Actinomycetes</taxon>
        <taxon>Pseudonocardiales</taxon>
        <taxon>Pseudonocardiaceae</taxon>
        <taxon>Saccharopolyspora</taxon>
    </lineage>
</organism>
<dbReference type="EMBL" id="JNVU01000018">
    <property type="protein sequence ID" value="KEI44810.1"/>
    <property type="molecule type" value="Genomic_DNA"/>
</dbReference>